<dbReference type="GO" id="GO:0006355">
    <property type="term" value="P:regulation of DNA-templated transcription"/>
    <property type="evidence" value="ECO:0007669"/>
    <property type="project" value="UniProtKB-ARBA"/>
</dbReference>
<dbReference type="CDD" id="cd05403">
    <property type="entry name" value="NT_KNTase_like"/>
    <property type="match status" value="1"/>
</dbReference>
<dbReference type="Gene3D" id="3.30.460.10">
    <property type="entry name" value="Beta Polymerase, domain 2"/>
    <property type="match status" value="1"/>
</dbReference>
<dbReference type="Gene3D" id="1.10.10.10">
    <property type="entry name" value="Winged helix-like DNA-binding domain superfamily/Winged helix DNA-binding domain"/>
    <property type="match status" value="1"/>
</dbReference>
<dbReference type="Proteomes" id="UP000463961">
    <property type="component" value="Chromosome"/>
</dbReference>
<name>A0A7R6QY76_9RHOO</name>
<organism evidence="2 3">
    <name type="scientific">Fluviibacter phosphoraccumulans</name>
    <dbReference type="NCBI Taxonomy" id="1751046"/>
    <lineage>
        <taxon>Bacteria</taxon>
        <taxon>Pseudomonadati</taxon>
        <taxon>Pseudomonadota</taxon>
        <taxon>Betaproteobacteria</taxon>
        <taxon>Rhodocyclales</taxon>
        <taxon>Fluviibacteraceae</taxon>
        <taxon>Fluviibacter</taxon>
    </lineage>
</organism>
<dbReference type="AlphaFoldDB" id="A0A7R6QY76"/>
<gene>
    <name evidence="2" type="ORF">ICHIAU1_19100</name>
</gene>
<dbReference type="InterPro" id="IPR043519">
    <property type="entry name" value="NT_sf"/>
</dbReference>
<reference evidence="3" key="1">
    <citation type="submission" date="2020-01" db="EMBL/GenBank/DDBJ databases">
        <title>Phosphoaccumulans saitamaens gen. nov., sp. nov., a polyphosphate accumulating bacterium isolated from surface river water.</title>
        <authorList>
            <person name="Watanabe K."/>
            <person name="Suda W."/>
        </authorList>
    </citation>
    <scope>NUCLEOTIDE SEQUENCE [LARGE SCALE GENOMIC DNA]</scope>
    <source>
        <strain evidence="3">ICHIAU1</strain>
    </source>
</reference>
<evidence type="ECO:0000313" key="3">
    <source>
        <dbReference type="Proteomes" id="UP000463961"/>
    </source>
</evidence>
<dbReference type="InterPro" id="IPR036390">
    <property type="entry name" value="WH_DNA-bd_sf"/>
</dbReference>
<protein>
    <recommendedName>
        <fullName evidence="1">Polymerase beta nucleotidyltransferase domain-containing protein</fullName>
    </recommendedName>
</protein>
<dbReference type="SUPFAM" id="SSF46785">
    <property type="entry name" value="Winged helix' DNA-binding domain"/>
    <property type="match status" value="1"/>
</dbReference>
<accession>A0A7R6QY76</accession>
<feature type="domain" description="Polymerase beta nucleotidyltransferase" evidence="1">
    <location>
        <begin position="130"/>
        <end position="189"/>
    </location>
</feature>
<dbReference type="SUPFAM" id="SSF81301">
    <property type="entry name" value="Nucleotidyltransferase"/>
    <property type="match status" value="1"/>
</dbReference>
<dbReference type="InterPro" id="IPR036388">
    <property type="entry name" value="WH-like_DNA-bd_sf"/>
</dbReference>
<keyword evidence="3" id="KW-1185">Reference proteome</keyword>
<dbReference type="InterPro" id="IPR011991">
    <property type="entry name" value="ArsR-like_HTH"/>
</dbReference>
<dbReference type="InterPro" id="IPR041633">
    <property type="entry name" value="Polbeta"/>
</dbReference>
<proteinExistence type="predicted"/>
<dbReference type="Pfam" id="PF18765">
    <property type="entry name" value="Polbeta"/>
    <property type="match status" value="1"/>
</dbReference>
<dbReference type="EMBL" id="AP022345">
    <property type="protein sequence ID" value="BBU69627.1"/>
    <property type="molecule type" value="Genomic_DNA"/>
</dbReference>
<evidence type="ECO:0000313" key="2">
    <source>
        <dbReference type="EMBL" id="BBU69627.1"/>
    </source>
</evidence>
<dbReference type="CDD" id="cd00090">
    <property type="entry name" value="HTH_ARSR"/>
    <property type="match status" value="1"/>
</dbReference>
<sequence length="222" mass="24763">MIDMPNLGIKMLNMGMKASSQNNPPPSFEGLGDVLFTNTQQRVFTYLFGQPDRSFFANELINLTGAGSGAVQRELKRLTESGLVTSEMRGNQRHFQANPKSPIFNELNQIVQKTFGLSNLIRDALLPYMQSIRCAFIFGSVSKREDTALSDIDLFVISDHLSYADLVNQLLAVEVKLGRSINTTIYTEADVRGRMQDGNAFLKRVLEQPKIWIIGSESDIPA</sequence>
<evidence type="ECO:0000259" key="1">
    <source>
        <dbReference type="Pfam" id="PF18765"/>
    </source>
</evidence>